<evidence type="ECO:0000313" key="1">
    <source>
        <dbReference type="EMBL" id="KAK0161696.1"/>
    </source>
</evidence>
<proteinExistence type="predicted"/>
<comment type="caution">
    <text evidence="1">The sequence shown here is derived from an EMBL/GenBank/DDBJ whole genome shotgun (WGS) entry which is preliminary data.</text>
</comment>
<dbReference type="PANTHER" id="PTHR47018:SF4">
    <property type="match status" value="1"/>
</dbReference>
<protein>
    <submittedName>
        <fullName evidence="1">Uncharacterized protein</fullName>
    </submittedName>
</protein>
<evidence type="ECO:0000313" key="2">
    <source>
        <dbReference type="Proteomes" id="UP001168972"/>
    </source>
</evidence>
<dbReference type="EMBL" id="JAQQBR010001834">
    <property type="protein sequence ID" value="KAK0161696.1"/>
    <property type="molecule type" value="Genomic_DNA"/>
</dbReference>
<reference evidence="1" key="1">
    <citation type="journal article" date="2023" name="bioRxiv">
        <title>Scaffold-level genome assemblies of two parasitoid biocontrol wasps reveal the parthenogenesis mechanism and an associated novel virus.</title>
        <authorList>
            <person name="Inwood S."/>
            <person name="Skelly J."/>
            <person name="Guhlin J."/>
            <person name="Harrop T."/>
            <person name="Goldson S."/>
            <person name="Dearden P."/>
        </authorList>
    </citation>
    <scope>NUCLEOTIDE SEQUENCE</scope>
    <source>
        <strain evidence="1">Lincoln</strain>
        <tissue evidence="1">Whole body</tissue>
    </source>
</reference>
<reference evidence="1" key="2">
    <citation type="submission" date="2023-03" db="EMBL/GenBank/DDBJ databases">
        <authorList>
            <person name="Inwood S.N."/>
            <person name="Skelly J.G."/>
            <person name="Guhlin J."/>
            <person name="Harrop T.W.R."/>
            <person name="Goldson S.G."/>
            <person name="Dearden P.K."/>
        </authorList>
    </citation>
    <scope>NUCLEOTIDE SEQUENCE</scope>
    <source>
        <strain evidence="1">Lincoln</strain>
        <tissue evidence="1">Whole body</tissue>
    </source>
</reference>
<organism evidence="1 2">
    <name type="scientific">Microctonus hyperodae</name>
    <name type="common">Parasitoid wasp</name>
    <dbReference type="NCBI Taxonomy" id="165561"/>
    <lineage>
        <taxon>Eukaryota</taxon>
        <taxon>Metazoa</taxon>
        <taxon>Ecdysozoa</taxon>
        <taxon>Arthropoda</taxon>
        <taxon>Hexapoda</taxon>
        <taxon>Insecta</taxon>
        <taxon>Pterygota</taxon>
        <taxon>Neoptera</taxon>
        <taxon>Endopterygota</taxon>
        <taxon>Hymenoptera</taxon>
        <taxon>Apocrita</taxon>
        <taxon>Ichneumonoidea</taxon>
        <taxon>Braconidae</taxon>
        <taxon>Euphorinae</taxon>
        <taxon>Microctonus</taxon>
    </lineage>
</organism>
<accession>A0AA39KGS0</accession>
<dbReference type="PANTHER" id="PTHR47018">
    <property type="entry name" value="CXC DOMAIN-CONTAINING PROTEIN-RELATED"/>
    <property type="match status" value="1"/>
</dbReference>
<sequence length="380" mass="43876">MNEPSNSDDDGNNNCAICDKIGSSSQSNSDLGAIIKVTRGISTLKAVSAERADGLIQYLNTREFVYVHTVCRQKYINKKYIQAYLNKKNTTSSCSPPKKKFRTATSVDFDWKNRCFFCEKEADEKKEKKKNKAMRQKISHVTNFSLKNTILDLISNDESQYCRNINERIVSVLDLVAQGAKYHMDCYTSLKNTIRKTQREKKIHPITARVDAAMEQIIKYIEENNDCQFSLTELKNILTTDHIPDDKTIKMRLMKYYGDNIVVSSKFGSNTIVCFKNKHYEILYDEWNKQRSNDEEEEFRILKAAGEILQRHIRTQVDDNNIYPASDKMLVNVPESIPKSLNFFLSEMILNAKRDKPECISYYETKCTSIAHEIISAVRP</sequence>
<gene>
    <name evidence="1" type="ORF">PV327_008115</name>
</gene>
<dbReference type="Proteomes" id="UP001168972">
    <property type="component" value="Unassembled WGS sequence"/>
</dbReference>
<dbReference type="AlphaFoldDB" id="A0AA39KGS0"/>
<name>A0AA39KGS0_MICHY</name>
<keyword evidence="2" id="KW-1185">Reference proteome</keyword>